<evidence type="ECO:0000313" key="3">
    <source>
        <dbReference type="Proteomes" id="UP000657075"/>
    </source>
</evidence>
<sequence length="75" mass="9006">MRRPVPIEALIMDLIKDKNDLWFSDLMQALRAWYPDVTEKEVLRALMRLELSRLIIVQKIVKKDNVTYHIRVVKE</sequence>
<evidence type="ECO:0000313" key="2">
    <source>
        <dbReference type="EMBL" id="GGI79651.1"/>
    </source>
</evidence>
<reference evidence="2" key="2">
    <citation type="submission" date="2020-09" db="EMBL/GenBank/DDBJ databases">
        <authorList>
            <person name="Sun Q."/>
            <person name="Ohkuma M."/>
        </authorList>
    </citation>
    <scope>NUCLEOTIDE SEQUENCE</scope>
    <source>
        <strain evidence="2">JCM 11219</strain>
    </source>
</reference>
<keyword evidence="4" id="KW-1185">Reference proteome</keyword>
<dbReference type="Proteomes" id="UP000657075">
    <property type="component" value="Unassembled WGS sequence"/>
</dbReference>
<evidence type="ECO:0000313" key="1">
    <source>
        <dbReference type="EMBL" id="BDR90963.1"/>
    </source>
</evidence>
<gene>
    <name evidence="2" type="ORF">GCM10007112_15720</name>
    <name evidence="1" type="ORF">Vsou_00560</name>
</gene>
<organism evidence="2 3">
    <name type="scientific">Vulcanisaeta souniana JCM 11219</name>
    <dbReference type="NCBI Taxonomy" id="1293586"/>
    <lineage>
        <taxon>Archaea</taxon>
        <taxon>Thermoproteota</taxon>
        <taxon>Thermoprotei</taxon>
        <taxon>Thermoproteales</taxon>
        <taxon>Thermoproteaceae</taxon>
        <taxon>Vulcanisaeta</taxon>
    </lineage>
</organism>
<reference evidence="4" key="3">
    <citation type="submission" date="2022-09" db="EMBL/GenBank/DDBJ databases">
        <title>Complete genome sequence of Vulcanisaeta souniana.</title>
        <authorList>
            <person name="Kato S."/>
            <person name="Itoh T."/>
            <person name="Ohkuma M."/>
        </authorList>
    </citation>
    <scope>NUCLEOTIDE SEQUENCE [LARGE SCALE GENOMIC DNA]</scope>
    <source>
        <strain evidence="4">JCM 11219</strain>
    </source>
</reference>
<dbReference type="RefSeq" id="WP_054843719.1">
    <property type="nucleotide sequence ID" value="NZ_AP026830.1"/>
</dbReference>
<dbReference type="OrthoDB" id="24605at2157"/>
<protein>
    <recommendedName>
        <fullName evidence="5">ArsR family transcriptional regulator</fullName>
    </recommendedName>
</protein>
<accession>A0A830E3N5</accession>
<evidence type="ECO:0008006" key="5">
    <source>
        <dbReference type="Google" id="ProtNLM"/>
    </source>
</evidence>
<dbReference type="GeneID" id="76205606"/>
<dbReference type="AlphaFoldDB" id="A0A830E3N5"/>
<evidence type="ECO:0000313" key="4">
    <source>
        <dbReference type="Proteomes" id="UP001060771"/>
    </source>
</evidence>
<proteinExistence type="predicted"/>
<dbReference type="Proteomes" id="UP001060771">
    <property type="component" value="Chromosome"/>
</dbReference>
<reference evidence="2" key="1">
    <citation type="journal article" date="2014" name="Int. J. Syst. Evol. Microbiol.">
        <title>Complete genome sequence of Corynebacterium casei LMG S-19264T (=DSM 44701T), isolated from a smear-ripened cheese.</title>
        <authorList>
            <consortium name="US DOE Joint Genome Institute (JGI-PGF)"/>
            <person name="Walter F."/>
            <person name="Albersmeier A."/>
            <person name="Kalinowski J."/>
            <person name="Ruckert C."/>
        </authorList>
    </citation>
    <scope>NUCLEOTIDE SEQUENCE</scope>
    <source>
        <strain evidence="2">JCM 11219</strain>
    </source>
</reference>
<name>A0A830E3N5_9CREN</name>
<reference evidence="1" key="4">
    <citation type="journal article" date="2023" name="Microbiol. Resour. Announc.">
        <title>Complete Genome Sequence of Vulcanisaeta souniana Strain IC-059, a Hyperthermophilic Archaeon Isolated from Hot Spring Water in Japan.</title>
        <authorList>
            <person name="Kato S."/>
            <person name="Itoh T."/>
            <person name="Wu L."/>
            <person name="Ma J."/>
            <person name="Ohkuma M."/>
        </authorList>
    </citation>
    <scope>NUCLEOTIDE SEQUENCE</scope>
    <source>
        <strain evidence="1">JCM 11219</strain>
    </source>
</reference>
<dbReference type="EMBL" id="BMNM01000006">
    <property type="protein sequence ID" value="GGI79651.1"/>
    <property type="molecule type" value="Genomic_DNA"/>
</dbReference>
<dbReference type="EMBL" id="AP026830">
    <property type="protein sequence ID" value="BDR90963.1"/>
    <property type="molecule type" value="Genomic_DNA"/>
</dbReference>